<keyword evidence="9" id="KW-1185">Reference proteome</keyword>
<feature type="transmembrane region" description="Helical" evidence="6">
    <location>
        <begin position="48"/>
        <end position="68"/>
    </location>
</feature>
<evidence type="ECO:0000313" key="9">
    <source>
        <dbReference type="Proteomes" id="UP000190105"/>
    </source>
</evidence>
<dbReference type="Gene3D" id="1.20.1250.20">
    <property type="entry name" value="MFS general substrate transporter like domains"/>
    <property type="match status" value="1"/>
</dbReference>
<dbReference type="EMBL" id="FUYH01000001">
    <property type="protein sequence ID" value="SKA75534.1"/>
    <property type="molecule type" value="Genomic_DNA"/>
</dbReference>
<evidence type="ECO:0000256" key="6">
    <source>
        <dbReference type="SAM" id="Phobius"/>
    </source>
</evidence>
<evidence type="ECO:0000256" key="2">
    <source>
        <dbReference type="ARBA" id="ARBA00022448"/>
    </source>
</evidence>
<keyword evidence="5 6" id="KW-0472">Membrane</keyword>
<dbReference type="InterPro" id="IPR011701">
    <property type="entry name" value="MFS"/>
</dbReference>
<evidence type="ECO:0000256" key="5">
    <source>
        <dbReference type="ARBA" id="ARBA00023136"/>
    </source>
</evidence>
<evidence type="ECO:0000313" key="8">
    <source>
        <dbReference type="EMBL" id="SKA75534.1"/>
    </source>
</evidence>
<evidence type="ECO:0000256" key="1">
    <source>
        <dbReference type="ARBA" id="ARBA00004651"/>
    </source>
</evidence>
<feature type="transmembrane region" description="Helical" evidence="6">
    <location>
        <begin position="104"/>
        <end position="125"/>
    </location>
</feature>
<dbReference type="GO" id="GO:0005886">
    <property type="term" value="C:plasma membrane"/>
    <property type="evidence" value="ECO:0007669"/>
    <property type="project" value="UniProtKB-SubCell"/>
</dbReference>
<dbReference type="Pfam" id="PF07690">
    <property type="entry name" value="MFS_1"/>
    <property type="match status" value="1"/>
</dbReference>
<feature type="transmembrane region" description="Helical" evidence="6">
    <location>
        <begin position="177"/>
        <end position="198"/>
    </location>
</feature>
<dbReference type="InterPro" id="IPR020846">
    <property type="entry name" value="MFS_dom"/>
</dbReference>
<feature type="transmembrane region" description="Helical" evidence="6">
    <location>
        <begin position="231"/>
        <end position="253"/>
    </location>
</feature>
<keyword evidence="3 6" id="KW-0812">Transmembrane</keyword>
<dbReference type="STRING" id="1147123.SAMN05443428_10140"/>
<keyword evidence="4 6" id="KW-1133">Transmembrane helix</keyword>
<accession>A0A1T4WE00</accession>
<sequence>MNKLKDESLNIRLNNINGALQIIAVNLVTSFAGLFVKRLNASDYLVSMLNSLPAAFSILGILLSTPLILSCKNKKKVTSLSYLITRSFYILMALVPFLPDGYRAAAFVLLYGAMNFSGSIATFFWQSFFADIFSPSKRSKVLSQRSSISTIIGTAVTLTAGILLHKLSNSKNQLIHYYQIVFIIAFVIGIFEVLSLYFHRDNKKGNFAEVKSENERINFKMLKSMLKEKPYMLYMICVIIFHFTWQMGWPLFLTYEVDYLHTNEMWAGIISTVNGICMTIGYIFWRKFSDKKGNAISLALSAFGAGLCPLFYSFSTHIIHVAYFTGIIGFAFSGVQLLLINSLYEVSPRENRTSYIALYNLCINLTLIVAPFIGMYIYRLTDIKTALLIVAGGRFFSSFLFLLRRNYVKSSLNLTCEKV</sequence>
<feature type="transmembrane region" description="Helical" evidence="6">
    <location>
        <begin position="80"/>
        <end position="98"/>
    </location>
</feature>
<feature type="transmembrane region" description="Helical" evidence="6">
    <location>
        <begin position="265"/>
        <end position="285"/>
    </location>
</feature>
<dbReference type="Proteomes" id="UP000190105">
    <property type="component" value="Unassembled WGS sequence"/>
</dbReference>
<evidence type="ECO:0000256" key="4">
    <source>
        <dbReference type="ARBA" id="ARBA00022989"/>
    </source>
</evidence>
<feature type="transmembrane region" description="Helical" evidence="6">
    <location>
        <begin position="146"/>
        <end position="165"/>
    </location>
</feature>
<comment type="subcellular location">
    <subcellularLocation>
        <location evidence="1">Cell membrane</location>
        <topology evidence="1">Multi-pass membrane protein</topology>
    </subcellularLocation>
</comment>
<feature type="domain" description="Major facilitator superfamily (MFS) profile" evidence="7">
    <location>
        <begin position="230"/>
        <end position="419"/>
    </location>
</feature>
<dbReference type="RefSeq" id="WP_179122129.1">
    <property type="nucleotide sequence ID" value="NZ_FUYH01000001.1"/>
</dbReference>
<organism evidence="8 9">
    <name type="scientific">Caloramator quimbayensis</name>
    <dbReference type="NCBI Taxonomy" id="1147123"/>
    <lineage>
        <taxon>Bacteria</taxon>
        <taxon>Bacillati</taxon>
        <taxon>Bacillota</taxon>
        <taxon>Clostridia</taxon>
        <taxon>Eubacteriales</taxon>
        <taxon>Clostridiaceae</taxon>
        <taxon>Caloramator</taxon>
    </lineage>
</organism>
<dbReference type="AlphaFoldDB" id="A0A1T4WE00"/>
<dbReference type="InterPro" id="IPR052528">
    <property type="entry name" value="Sugar_transport-like"/>
</dbReference>
<reference evidence="9" key="1">
    <citation type="submission" date="2017-02" db="EMBL/GenBank/DDBJ databases">
        <authorList>
            <person name="Varghese N."/>
            <person name="Submissions S."/>
        </authorList>
    </citation>
    <scope>NUCLEOTIDE SEQUENCE [LARGE SCALE GENOMIC DNA]</scope>
    <source>
        <strain evidence="9">USBA 833</strain>
    </source>
</reference>
<feature type="transmembrane region" description="Helical" evidence="6">
    <location>
        <begin position="16"/>
        <end position="36"/>
    </location>
</feature>
<dbReference type="PROSITE" id="PS50850">
    <property type="entry name" value="MFS"/>
    <property type="match status" value="1"/>
</dbReference>
<gene>
    <name evidence="8" type="ORF">SAMN05443428_10140</name>
</gene>
<evidence type="ECO:0000256" key="3">
    <source>
        <dbReference type="ARBA" id="ARBA00022692"/>
    </source>
</evidence>
<dbReference type="PANTHER" id="PTHR23526">
    <property type="entry name" value="INTEGRAL MEMBRANE TRANSPORT PROTEIN-RELATED"/>
    <property type="match status" value="1"/>
</dbReference>
<dbReference type="InterPro" id="IPR036259">
    <property type="entry name" value="MFS_trans_sf"/>
</dbReference>
<evidence type="ECO:0000259" key="7">
    <source>
        <dbReference type="PROSITE" id="PS50850"/>
    </source>
</evidence>
<protein>
    <submittedName>
        <fullName evidence="8">Major Facilitator Superfamily protein</fullName>
    </submittedName>
</protein>
<proteinExistence type="predicted"/>
<keyword evidence="2" id="KW-0813">Transport</keyword>
<dbReference type="PANTHER" id="PTHR23526:SF2">
    <property type="entry name" value="MAJOR FACILITATOR SUPERFAMILY (MFS) PROFILE DOMAIN-CONTAINING PROTEIN"/>
    <property type="match status" value="1"/>
</dbReference>
<dbReference type="SUPFAM" id="SSF103473">
    <property type="entry name" value="MFS general substrate transporter"/>
    <property type="match status" value="1"/>
</dbReference>
<feature type="transmembrane region" description="Helical" evidence="6">
    <location>
        <begin position="297"/>
        <end position="315"/>
    </location>
</feature>
<name>A0A1T4WE00_9CLOT</name>
<dbReference type="GO" id="GO:0022857">
    <property type="term" value="F:transmembrane transporter activity"/>
    <property type="evidence" value="ECO:0007669"/>
    <property type="project" value="InterPro"/>
</dbReference>
<feature type="transmembrane region" description="Helical" evidence="6">
    <location>
        <begin position="383"/>
        <end position="403"/>
    </location>
</feature>
<feature type="transmembrane region" description="Helical" evidence="6">
    <location>
        <begin position="356"/>
        <end position="377"/>
    </location>
</feature>
<feature type="transmembrane region" description="Helical" evidence="6">
    <location>
        <begin position="321"/>
        <end position="344"/>
    </location>
</feature>